<dbReference type="SMART" id="SM00355">
    <property type="entry name" value="ZnF_C2H2"/>
    <property type="match status" value="2"/>
</dbReference>
<feature type="region of interest" description="Disordered" evidence="2">
    <location>
        <begin position="31"/>
        <end position="52"/>
    </location>
</feature>
<dbReference type="Proteomes" id="UP000325780">
    <property type="component" value="Unassembled WGS sequence"/>
</dbReference>
<dbReference type="InterPro" id="IPR036236">
    <property type="entry name" value="Znf_C2H2_sf"/>
</dbReference>
<protein>
    <recommendedName>
        <fullName evidence="3">C2H2-type domain-containing protein</fullName>
    </recommendedName>
</protein>
<feature type="domain" description="C2H2-type" evidence="3">
    <location>
        <begin position="166"/>
        <end position="192"/>
    </location>
</feature>
<keyword evidence="1" id="KW-0862">Zinc</keyword>
<dbReference type="AlphaFoldDB" id="A0A5N6TLB0"/>
<proteinExistence type="predicted"/>
<dbReference type="SUPFAM" id="SSF57667">
    <property type="entry name" value="beta-beta-alpha zinc fingers"/>
    <property type="match status" value="1"/>
</dbReference>
<dbReference type="OrthoDB" id="654211at2759"/>
<keyword evidence="1" id="KW-0863">Zinc-finger</keyword>
<sequence length="192" mass="22140">MNELNYWLDMNLQNQIPQYAFGPTNSREISSTNHSHFHRGHRSTATPMRPNGSNTFLPATTEQDYPMVASSGVVDKVHLSDFYQPMTDDQWMGLPIFNTSMHGTSRLEIMNPHSTQSEDLGTNIHEDSRSEALRCKWDGCNYTGVFGRKAELMRHIEAIHVSPKSYNCPVNHCRRSFNRSDNLKEHIRRVHH</sequence>
<dbReference type="InterPro" id="IPR013087">
    <property type="entry name" value="Znf_C2H2_type"/>
</dbReference>
<dbReference type="GO" id="GO:0008270">
    <property type="term" value="F:zinc ion binding"/>
    <property type="evidence" value="ECO:0007669"/>
    <property type="project" value="UniProtKB-KW"/>
</dbReference>
<organism evidence="4 5">
    <name type="scientific">Aspergillus avenaceus</name>
    <dbReference type="NCBI Taxonomy" id="36643"/>
    <lineage>
        <taxon>Eukaryota</taxon>
        <taxon>Fungi</taxon>
        <taxon>Dikarya</taxon>
        <taxon>Ascomycota</taxon>
        <taxon>Pezizomycotina</taxon>
        <taxon>Eurotiomycetes</taxon>
        <taxon>Eurotiomycetidae</taxon>
        <taxon>Eurotiales</taxon>
        <taxon>Aspergillaceae</taxon>
        <taxon>Aspergillus</taxon>
        <taxon>Aspergillus subgen. Circumdati</taxon>
    </lineage>
</organism>
<keyword evidence="5" id="KW-1185">Reference proteome</keyword>
<dbReference type="PROSITE" id="PS50157">
    <property type="entry name" value="ZINC_FINGER_C2H2_2"/>
    <property type="match status" value="1"/>
</dbReference>
<dbReference type="PROSITE" id="PS00028">
    <property type="entry name" value="ZINC_FINGER_C2H2_1"/>
    <property type="match status" value="1"/>
</dbReference>
<accession>A0A5N6TLB0</accession>
<evidence type="ECO:0000256" key="2">
    <source>
        <dbReference type="SAM" id="MobiDB-lite"/>
    </source>
</evidence>
<evidence type="ECO:0000256" key="1">
    <source>
        <dbReference type="PROSITE-ProRule" id="PRU00042"/>
    </source>
</evidence>
<keyword evidence="1" id="KW-0479">Metal-binding</keyword>
<gene>
    <name evidence="4" type="ORF">BDV25DRAFT_143036</name>
</gene>
<evidence type="ECO:0000313" key="5">
    <source>
        <dbReference type="Proteomes" id="UP000325780"/>
    </source>
</evidence>
<reference evidence="4 5" key="1">
    <citation type="submission" date="2019-04" db="EMBL/GenBank/DDBJ databases">
        <title>Friends and foes A comparative genomics study of 23 Aspergillus species from section Flavi.</title>
        <authorList>
            <consortium name="DOE Joint Genome Institute"/>
            <person name="Kjaerbolling I."/>
            <person name="Vesth T."/>
            <person name="Frisvad J.C."/>
            <person name="Nybo J.L."/>
            <person name="Theobald S."/>
            <person name="Kildgaard S."/>
            <person name="Isbrandt T."/>
            <person name="Kuo A."/>
            <person name="Sato A."/>
            <person name="Lyhne E.K."/>
            <person name="Kogle M.E."/>
            <person name="Wiebenga A."/>
            <person name="Kun R.S."/>
            <person name="Lubbers R.J."/>
            <person name="Makela M.R."/>
            <person name="Barry K."/>
            <person name="Chovatia M."/>
            <person name="Clum A."/>
            <person name="Daum C."/>
            <person name="Haridas S."/>
            <person name="He G."/>
            <person name="LaButti K."/>
            <person name="Lipzen A."/>
            <person name="Mondo S."/>
            <person name="Riley R."/>
            <person name="Salamov A."/>
            <person name="Simmons B.A."/>
            <person name="Magnuson J.K."/>
            <person name="Henrissat B."/>
            <person name="Mortensen U.H."/>
            <person name="Larsen T.O."/>
            <person name="Devries R.P."/>
            <person name="Grigoriev I.V."/>
            <person name="Machida M."/>
            <person name="Baker S.E."/>
            <person name="Andersen M.R."/>
        </authorList>
    </citation>
    <scope>NUCLEOTIDE SEQUENCE [LARGE SCALE GENOMIC DNA]</scope>
    <source>
        <strain evidence="4 5">IBT 18842</strain>
    </source>
</reference>
<dbReference type="EMBL" id="ML742223">
    <property type="protein sequence ID" value="KAE8147143.1"/>
    <property type="molecule type" value="Genomic_DNA"/>
</dbReference>
<dbReference type="Pfam" id="PF00096">
    <property type="entry name" value="zf-C2H2"/>
    <property type="match status" value="1"/>
</dbReference>
<evidence type="ECO:0000259" key="3">
    <source>
        <dbReference type="PROSITE" id="PS50157"/>
    </source>
</evidence>
<name>A0A5N6TLB0_ASPAV</name>
<feature type="compositionally biased region" description="Polar residues" evidence="2">
    <location>
        <begin position="43"/>
        <end position="52"/>
    </location>
</feature>
<dbReference type="Gene3D" id="3.30.160.60">
    <property type="entry name" value="Classic Zinc Finger"/>
    <property type="match status" value="2"/>
</dbReference>
<evidence type="ECO:0000313" key="4">
    <source>
        <dbReference type="EMBL" id="KAE8147143.1"/>
    </source>
</evidence>